<evidence type="ECO:0000259" key="5">
    <source>
        <dbReference type="Pfam" id="PF02902"/>
    </source>
</evidence>
<dbReference type="InterPro" id="IPR038765">
    <property type="entry name" value="Papain-like_cys_pep_sf"/>
</dbReference>
<dbReference type="PANTHER" id="PTHR31470:SF46">
    <property type="entry name" value="ULP1 PROTEASE FAMILY, C-TERMINAL CATALYTIC DOMAIN CONTAINING PROTEIN"/>
    <property type="match status" value="1"/>
</dbReference>
<dbReference type="GO" id="GO:0008234">
    <property type="term" value="F:cysteine-type peptidase activity"/>
    <property type="evidence" value="ECO:0007669"/>
    <property type="project" value="InterPro"/>
</dbReference>
<evidence type="ECO:0000256" key="1">
    <source>
        <dbReference type="ARBA" id="ARBA00005234"/>
    </source>
</evidence>
<dbReference type="EMBL" id="MLFT02000004">
    <property type="protein sequence ID" value="PHT50500.1"/>
    <property type="molecule type" value="Genomic_DNA"/>
</dbReference>
<evidence type="ECO:0000256" key="3">
    <source>
        <dbReference type="ARBA" id="ARBA00022801"/>
    </source>
</evidence>
<feature type="domain" description="Ubiquitin-like protease family profile" evidence="5">
    <location>
        <begin position="300"/>
        <end position="426"/>
    </location>
</feature>
<gene>
    <name evidence="6" type="ORF">CQW23_10247</name>
</gene>
<reference evidence="7" key="2">
    <citation type="journal article" date="2017" name="J. Anim. Genet.">
        <title>Multiple reference genome sequences of hot pepper reveal the massive evolution of plant disease resistance genes by retroduplication.</title>
        <authorList>
            <person name="Kim S."/>
            <person name="Park J."/>
            <person name="Yeom S.-I."/>
            <person name="Kim Y.-M."/>
            <person name="Seo E."/>
            <person name="Kim K.-T."/>
            <person name="Kim M.-S."/>
            <person name="Lee J.M."/>
            <person name="Cheong K."/>
            <person name="Shin H.-S."/>
            <person name="Kim S.-B."/>
            <person name="Han K."/>
            <person name="Lee J."/>
            <person name="Park M."/>
            <person name="Lee H.-A."/>
            <person name="Lee H.-Y."/>
            <person name="Lee Y."/>
            <person name="Oh S."/>
            <person name="Lee J.H."/>
            <person name="Choi E."/>
            <person name="Choi E."/>
            <person name="Lee S.E."/>
            <person name="Jeon J."/>
            <person name="Kim H."/>
            <person name="Choi G."/>
            <person name="Song H."/>
            <person name="Lee J."/>
            <person name="Lee S.-C."/>
            <person name="Kwon J.-K."/>
            <person name="Lee H.-Y."/>
            <person name="Koo N."/>
            <person name="Hong Y."/>
            <person name="Kim R.W."/>
            <person name="Kang W.-H."/>
            <person name="Huh J.H."/>
            <person name="Kang B.-C."/>
            <person name="Yang T.-J."/>
            <person name="Lee Y.-H."/>
            <person name="Bennetzen J.L."/>
            <person name="Choi D."/>
        </authorList>
    </citation>
    <scope>NUCLEOTIDE SEQUENCE [LARGE SCALE GENOMIC DNA]</scope>
    <source>
        <strain evidence="7">cv. PBC81</strain>
    </source>
</reference>
<comment type="caution">
    <text evidence="6">The sequence shown here is derived from an EMBL/GenBank/DDBJ whole genome shotgun (WGS) entry which is preliminary data.</text>
</comment>
<dbReference type="Gene3D" id="3.40.395.10">
    <property type="entry name" value="Adenoviral Proteinase, Chain A"/>
    <property type="match status" value="1"/>
</dbReference>
<name>A0A2G2WZ72_CAPBA</name>
<sequence length="429" mass="48025">MIFDPISAASTSVAAKMQTTGDEDQSRVVTRDDDYDDFTTGPNQEFLRKARLAKPVSTEQPSKRRKTVMFQEVSPVTTDGQKSTSSHSIRRVSEIGVSSEREQLKSVPSSSSTPEGSSKPNLDMEQIKSYIKTYDEHTDAKRAGCTEELSRQHSPHMKHLEDVLISDKEEASIKDLGKHHTIVMDGVNATLTESEQDALDTLIFGLSTPSNISKFDVVTPNLVTESQWSLPDSQFSPDFPDAQVRELEVAKVREVKHKSPVKRNRKKSKIFRSPYITKFGSCSKVEGSSDNEEKQRISLVLAVIVLKERTIRVYDSLSSRKKSEPPTEKRKLAAMLPNYLSGSDFFEKIERVDWSILKAYEGKLGLQTGEISHNPFDVEYVQNIPQQAYDSLDCGVFVAAYVEILSEGQQVPLCEFEAASQSARYALLL</sequence>
<feature type="compositionally biased region" description="Low complexity" evidence="4">
    <location>
        <begin position="106"/>
        <end position="120"/>
    </location>
</feature>
<feature type="region of interest" description="Disordered" evidence="4">
    <location>
        <begin position="1"/>
        <end position="124"/>
    </location>
</feature>
<dbReference type="Pfam" id="PF02902">
    <property type="entry name" value="Peptidase_C48"/>
    <property type="match status" value="1"/>
</dbReference>
<keyword evidence="3" id="KW-0378">Hydrolase</keyword>
<keyword evidence="7" id="KW-1185">Reference proteome</keyword>
<dbReference type="InterPro" id="IPR003653">
    <property type="entry name" value="Peptidase_C48_C"/>
</dbReference>
<dbReference type="PANTHER" id="PTHR31470">
    <property type="entry name" value="CYSTEINE PROTEINASES SUPERFAMILY PROTEIN-RELATED-RELATED"/>
    <property type="match status" value="1"/>
</dbReference>
<reference evidence="6 7" key="1">
    <citation type="journal article" date="2017" name="Genome Biol.">
        <title>New reference genome sequences of hot pepper reveal the massive evolution of plant disease-resistance genes by retroduplication.</title>
        <authorList>
            <person name="Kim S."/>
            <person name="Park J."/>
            <person name="Yeom S.I."/>
            <person name="Kim Y.M."/>
            <person name="Seo E."/>
            <person name="Kim K.T."/>
            <person name="Kim M.S."/>
            <person name="Lee J.M."/>
            <person name="Cheong K."/>
            <person name="Shin H.S."/>
            <person name="Kim S.B."/>
            <person name="Han K."/>
            <person name="Lee J."/>
            <person name="Park M."/>
            <person name="Lee H.A."/>
            <person name="Lee H.Y."/>
            <person name="Lee Y."/>
            <person name="Oh S."/>
            <person name="Lee J.H."/>
            <person name="Choi E."/>
            <person name="Choi E."/>
            <person name="Lee S.E."/>
            <person name="Jeon J."/>
            <person name="Kim H."/>
            <person name="Choi G."/>
            <person name="Song H."/>
            <person name="Lee J."/>
            <person name="Lee S.C."/>
            <person name="Kwon J.K."/>
            <person name="Lee H.Y."/>
            <person name="Koo N."/>
            <person name="Hong Y."/>
            <person name="Kim R.W."/>
            <person name="Kang W.H."/>
            <person name="Huh J.H."/>
            <person name="Kang B.C."/>
            <person name="Yang T.J."/>
            <person name="Lee Y.H."/>
            <person name="Bennetzen J.L."/>
            <person name="Choi D."/>
        </authorList>
    </citation>
    <scope>NUCLEOTIDE SEQUENCE [LARGE SCALE GENOMIC DNA]</scope>
    <source>
        <strain evidence="7">cv. PBC81</strain>
    </source>
</reference>
<accession>A0A2G2WZ72</accession>
<dbReference type="AlphaFoldDB" id="A0A2G2WZ72"/>
<feature type="compositionally biased region" description="Polar residues" evidence="4">
    <location>
        <begin position="8"/>
        <end position="20"/>
    </location>
</feature>
<dbReference type="OrthoDB" id="1939479at2759"/>
<organism evidence="6 7">
    <name type="scientific">Capsicum baccatum</name>
    <name type="common">Peruvian pepper</name>
    <dbReference type="NCBI Taxonomy" id="33114"/>
    <lineage>
        <taxon>Eukaryota</taxon>
        <taxon>Viridiplantae</taxon>
        <taxon>Streptophyta</taxon>
        <taxon>Embryophyta</taxon>
        <taxon>Tracheophyta</taxon>
        <taxon>Spermatophyta</taxon>
        <taxon>Magnoliopsida</taxon>
        <taxon>eudicotyledons</taxon>
        <taxon>Gunneridae</taxon>
        <taxon>Pentapetalae</taxon>
        <taxon>asterids</taxon>
        <taxon>lamiids</taxon>
        <taxon>Solanales</taxon>
        <taxon>Solanaceae</taxon>
        <taxon>Solanoideae</taxon>
        <taxon>Capsiceae</taxon>
        <taxon>Capsicum</taxon>
    </lineage>
</organism>
<dbReference type="GO" id="GO:0006508">
    <property type="term" value="P:proteolysis"/>
    <property type="evidence" value="ECO:0007669"/>
    <property type="project" value="UniProtKB-KW"/>
</dbReference>
<feature type="compositionally biased region" description="Polar residues" evidence="4">
    <location>
        <begin position="74"/>
        <end position="87"/>
    </location>
</feature>
<evidence type="ECO:0000313" key="6">
    <source>
        <dbReference type="EMBL" id="PHT50500.1"/>
    </source>
</evidence>
<dbReference type="Proteomes" id="UP000224567">
    <property type="component" value="Unassembled WGS sequence"/>
</dbReference>
<dbReference type="SUPFAM" id="SSF54001">
    <property type="entry name" value="Cysteine proteinases"/>
    <property type="match status" value="1"/>
</dbReference>
<protein>
    <recommendedName>
        <fullName evidence="5">Ubiquitin-like protease family profile domain-containing protein</fullName>
    </recommendedName>
</protein>
<keyword evidence="2" id="KW-0645">Protease</keyword>
<evidence type="ECO:0000256" key="4">
    <source>
        <dbReference type="SAM" id="MobiDB-lite"/>
    </source>
</evidence>
<comment type="similarity">
    <text evidence="1">Belongs to the peptidase C48 family.</text>
</comment>
<evidence type="ECO:0000313" key="7">
    <source>
        <dbReference type="Proteomes" id="UP000224567"/>
    </source>
</evidence>
<proteinExistence type="inferred from homology"/>
<evidence type="ECO:0000256" key="2">
    <source>
        <dbReference type="ARBA" id="ARBA00022670"/>
    </source>
</evidence>